<evidence type="ECO:0000313" key="2">
    <source>
        <dbReference type="Proteomes" id="UP001056120"/>
    </source>
</evidence>
<name>A0ACB9JAC5_9ASTR</name>
<evidence type="ECO:0000313" key="1">
    <source>
        <dbReference type="EMBL" id="KAI3816500.1"/>
    </source>
</evidence>
<organism evidence="1 2">
    <name type="scientific">Smallanthus sonchifolius</name>
    <dbReference type="NCBI Taxonomy" id="185202"/>
    <lineage>
        <taxon>Eukaryota</taxon>
        <taxon>Viridiplantae</taxon>
        <taxon>Streptophyta</taxon>
        <taxon>Embryophyta</taxon>
        <taxon>Tracheophyta</taxon>
        <taxon>Spermatophyta</taxon>
        <taxon>Magnoliopsida</taxon>
        <taxon>eudicotyledons</taxon>
        <taxon>Gunneridae</taxon>
        <taxon>Pentapetalae</taxon>
        <taxon>asterids</taxon>
        <taxon>campanulids</taxon>
        <taxon>Asterales</taxon>
        <taxon>Asteraceae</taxon>
        <taxon>Asteroideae</taxon>
        <taxon>Heliantheae alliance</taxon>
        <taxon>Millerieae</taxon>
        <taxon>Smallanthus</taxon>
    </lineage>
</organism>
<sequence length="100" mass="11584">MGKHLKPEPFDRQLRDAFKVIDKEGTEHVVVADLKHILTSIGEKLEPAEFNEWIREINVGSDEWIHRLGKVQNLGRFCYEPVDFGPDQKLLNLVRISYGL</sequence>
<gene>
    <name evidence="1" type="ORF">L1987_16199</name>
</gene>
<proteinExistence type="predicted"/>
<reference evidence="2" key="1">
    <citation type="journal article" date="2022" name="Mol. Ecol. Resour.">
        <title>The genomes of chicory, endive, great burdock and yacon provide insights into Asteraceae palaeo-polyploidization history and plant inulin production.</title>
        <authorList>
            <person name="Fan W."/>
            <person name="Wang S."/>
            <person name="Wang H."/>
            <person name="Wang A."/>
            <person name="Jiang F."/>
            <person name="Liu H."/>
            <person name="Zhao H."/>
            <person name="Xu D."/>
            <person name="Zhang Y."/>
        </authorList>
    </citation>
    <scope>NUCLEOTIDE SEQUENCE [LARGE SCALE GENOMIC DNA]</scope>
    <source>
        <strain evidence="2">cv. Yunnan</strain>
    </source>
</reference>
<keyword evidence="2" id="KW-1185">Reference proteome</keyword>
<protein>
    <submittedName>
        <fullName evidence="1">Uncharacterized protein</fullName>
    </submittedName>
</protein>
<comment type="caution">
    <text evidence="1">The sequence shown here is derived from an EMBL/GenBank/DDBJ whole genome shotgun (WGS) entry which is preliminary data.</text>
</comment>
<accession>A0ACB9JAC5</accession>
<reference evidence="1 2" key="2">
    <citation type="journal article" date="2022" name="Mol. Ecol. Resour.">
        <title>The genomes of chicory, endive, great burdock and yacon provide insights into Asteraceae paleo-polyploidization history and plant inulin production.</title>
        <authorList>
            <person name="Fan W."/>
            <person name="Wang S."/>
            <person name="Wang H."/>
            <person name="Wang A."/>
            <person name="Jiang F."/>
            <person name="Liu H."/>
            <person name="Zhao H."/>
            <person name="Xu D."/>
            <person name="Zhang Y."/>
        </authorList>
    </citation>
    <scope>NUCLEOTIDE SEQUENCE [LARGE SCALE GENOMIC DNA]</scope>
    <source>
        <strain evidence="2">cv. Yunnan</strain>
        <tissue evidence="1">Leaves</tissue>
    </source>
</reference>
<dbReference type="EMBL" id="CM042022">
    <property type="protein sequence ID" value="KAI3816500.1"/>
    <property type="molecule type" value="Genomic_DNA"/>
</dbReference>
<dbReference type="Proteomes" id="UP001056120">
    <property type="component" value="Linkage Group LG05"/>
</dbReference>